<dbReference type="Gene3D" id="1.10.10.10">
    <property type="entry name" value="Winged helix-like DNA-binding domain superfamily/Winged helix DNA-binding domain"/>
    <property type="match status" value="1"/>
</dbReference>
<evidence type="ECO:0000256" key="1">
    <source>
        <dbReference type="ARBA" id="ARBA00023015"/>
    </source>
</evidence>
<dbReference type="PROSITE" id="PS50042">
    <property type="entry name" value="CNMP_BINDING_3"/>
    <property type="match status" value="1"/>
</dbReference>
<evidence type="ECO:0000313" key="6">
    <source>
        <dbReference type="EMBL" id="MBI5249225.1"/>
    </source>
</evidence>
<keyword evidence="3" id="KW-0804">Transcription</keyword>
<dbReference type="Proteomes" id="UP000807825">
    <property type="component" value="Unassembled WGS sequence"/>
</dbReference>
<dbReference type="AlphaFoldDB" id="A0A9D6Z2X0"/>
<dbReference type="CDD" id="cd00092">
    <property type="entry name" value="HTH_CRP"/>
    <property type="match status" value="1"/>
</dbReference>
<dbReference type="EMBL" id="JACRDE010000194">
    <property type="protein sequence ID" value="MBI5249225.1"/>
    <property type="molecule type" value="Genomic_DNA"/>
</dbReference>
<name>A0A9D6Z2X0_9BACT</name>
<dbReference type="GO" id="GO:0005829">
    <property type="term" value="C:cytosol"/>
    <property type="evidence" value="ECO:0007669"/>
    <property type="project" value="TreeGrafter"/>
</dbReference>
<dbReference type="GO" id="GO:0003700">
    <property type="term" value="F:DNA-binding transcription factor activity"/>
    <property type="evidence" value="ECO:0007669"/>
    <property type="project" value="TreeGrafter"/>
</dbReference>
<evidence type="ECO:0000259" key="4">
    <source>
        <dbReference type="PROSITE" id="PS50042"/>
    </source>
</evidence>
<dbReference type="SUPFAM" id="SSF46785">
    <property type="entry name" value="Winged helix' DNA-binding domain"/>
    <property type="match status" value="1"/>
</dbReference>
<dbReference type="InterPro" id="IPR012318">
    <property type="entry name" value="HTH_CRP"/>
</dbReference>
<dbReference type="PANTHER" id="PTHR24567:SF26">
    <property type="entry name" value="REGULATORY PROTEIN YEIL"/>
    <property type="match status" value="1"/>
</dbReference>
<reference evidence="6" key="1">
    <citation type="submission" date="2020-07" db="EMBL/GenBank/DDBJ databases">
        <title>Huge and variable diversity of episymbiotic CPR bacteria and DPANN archaea in groundwater ecosystems.</title>
        <authorList>
            <person name="He C.Y."/>
            <person name="Keren R."/>
            <person name="Whittaker M."/>
            <person name="Farag I.F."/>
            <person name="Doudna J."/>
            <person name="Cate J.H.D."/>
            <person name="Banfield J.F."/>
        </authorList>
    </citation>
    <scope>NUCLEOTIDE SEQUENCE</scope>
    <source>
        <strain evidence="6">NC_groundwater_1664_Pr3_B-0.1um_52_9</strain>
    </source>
</reference>
<feature type="domain" description="HTH crp-type" evidence="5">
    <location>
        <begin position="149"/>
        <end position="225"/>
    </location>
</feature>
<comment type="caution">
    <text evidence="6">The sequence shown here is derived from an EMBL/GenBank/DDBJ whole genome shotgun (WGS) entry which is preliminary data.</text>
</comment>
<keyword evidence="2" id="KW-0238">DNA-binding</keyword>
<feature type="domain" description="Cyclic nucleotide-binding" evidence="4">
    <location>
        <begin position="42"/>
        <end position="135"/>
    </location>
</feature>
<gene>
    <name evidence="6" type="ORF">HY912_07000</name>
</gene>
<dbReference type="InterPro" id="IPR018490">
    <property type="entry name" value="cNMP-bd_dom_sf"/>
</dbReference>
<dbReference type="PROSITE" id="PS51063">
    <property type="entry name" value="HTH_CRP_2"/>
    <property type="match status" value="1"/>
</dbReference>
<accession>A0A9D6Z2X0</accession>
<organism evidence="6 7">
    <name type="scientific">Desulfomonile tiedjei</name>
    <dbReference type="NCBI Taxonomy" id="2358"/>
    <lineage>
        <taxon>Bacteria</taxon>
        <taxon>Pseudomonadati</taxon>
        <taxon>Thermodesulfobacteriota</taxon>
        <taxon>Desulfomonilia</taxon>
        <taxon>Desulfomonilales</taxon>
        <taxon>Desulfomonilaceae</taxon>
        <taxon>Desulfomonile</taxon>
    </lineage>
</organism>
<keyword evidence="1" id="KW-0805">Transcription regulation</keyword>
<dbReference type="InterPro" id="IPR050397">
    <property type="entry name" value="Env_Response_Regulators"/>
</dbReference>
<dbReference type="Gene3D" id="2.60.120.10">
    <property type="entry name" value="Jelly Rolls"/>
    <property type="match status" value="1"/>
</dbReference>
<dbReference type="InterPro" id="IPR036388">
    <property type="entry name" value="WH-like_DNA-bd_sf"/>
</dbReference>
<dbReference type="InterPro" id="IPR014710">
    <property type="entry name" value="RmlC-like_jellyroll"/>
</dbReference>
<dbReference type="SMART" id="SM00100">
    <property type="entry name" value="cNMP"/>
    <property type="match status" value="1"/>
</dbReference>
<evidence type="ECO:0000259" key="5">
    <source>
        <dbReference type="PROSITE" id="PS51063"/>
    </source>
</evidence>
<dbReference type="PANTHER" id="PTHR24567">
    <property type="entry name" value="CRP FAMILY TRANSCRIPTIONAL REGULATORY PROTEIN"/>
    <property type="match status" value="1"/>
</dbReference>
<evidence type="ECO:0000256" key="3">
    <source>
        <dbReference type="ARBA" id="ARBA00023163"/>
    </source>
</evidence>
<dbReference type="SUPFAM" id="SSF51206">
    <property type="entry name" value="cAMP-binding domain-like"/>
    <property type="match status" value="1"/>
</dbReference>
<evidence type="ECO:0000256" key="2">
    <source>
        <dbReference type="ARBA" id="ARBA00023125"/>
    </source>
</evidence>
<protein>
    <submittedName>
        <fullName evidence="6">Crp/Fnr family transcriptional regulator</fullName>
    </submittedName>
</protein>
<evidence type="ECO:0000313" key="7">
    <source>
        <dbReference type="Proteomes" id="UP000807825"/>
    </source>
</evidence>
<sequence>MKEQSVELWHLSEQDFFADLPDEKRDFLSFARKLELKKNAIIFAEGDPGDYCYYLDTGSVKIYRATMMGKEPIFWVRKPGDLFGLAEVIDGKERICTAQTLARSTVYEIHRKDFEQILARYHAMSRKVIAVLGRRIRYLCEQIENLMVCDVTSRVSRLLVYLSFNHLMNLKIEDAPVSFPLTLTQEDIAAMTGSCQQTISETLKGLQEEGLIRVSRREITIMNPLEMLERIYH</sequence>
<dbReference type="Pfam" id="PF00027">
    <property type="entry name" value="cNMP_binding"/>
    <property type="match status" value="1"/>
</dbReference>
<dbReference type="InterPro" id="IPR000595">
    <property type="entry name" value="cNMP-bd_dom"/>
</dbReference>
<proteinExistence type="predicted"/>
<dbReference type="CDD" id="cd00038">
    <property type="entry name" value="CAP_ED"/>
    <property type="match status" value="1"/>
</dbReference>
<dbReference type="Pfam" id="PF13545">
    <property type="entry name" value="HTH_Crp_2"/>
    <property type="match status" value="1"/>
</dbReference>
<dbReference type="GO" id="GO:0003677">
    <property type="term" value="F:DNA binding"/>
    <property type="evidence" value="ECO:0007669"/>
    <property type="project" value="UniProtKB-KW"/>
</dbReference>
<dbReference type="InterPro" id="IPR036390">
    <property type="entry name" value="WH_DNA-bd_sf"/>
</dbReference>
<dbReference type="SMART" id="SM00419">
    <property type="entry name" value="HTH_CRP"/>
    <property type="match status" value="1"/>
</dbReference>